<evidence type="ECO:0000313" key="3">
    <source>
        <dbReference type="Proteomes" id="UP000235659"/>
    </source>
</evidence>
<dbReference type="EMBL" id="CADIJZ010000027">
    <property type="protein sequence ID" value="CAB3730757.1"/>
    <property type="molecule type" value="Genomic_DNA"/>
</dbReference>
<accession>A0A2N7W9C4</accession>
<organism evidence="1 4">
    <name type="scientific">Paraburkholderia rhynchosiae</name>
    <dbReference type="NCBI Taxonomy" id="487049"/>
    <lineage>
        <taxon>Bacteria</taxon>
        <taxon>Pseudomonadati</taxon>
        <taxon>Pseudomonadota</taxon>
        <taxon>Betaproteobacteria</taxon>
        <taxon>Burkholderiales</taxon>
        <taxon>Burkholderiaceae</taxon>
        <taxon>Paraburkholderia</taxon>
    </lineage>
</organism>
<name>A0A2N7W9C4_9BURK</name>
<reference evidence="1 4" key="2">
    <citation type="submission" date="2020-04" db="EMBL/GenBank/DDBJ databases">
        <authorList>
            <person name="De Canck E."/>
        </authorList>
    </citation>
    <scope>NUCLEOTIDE SEQUENCE [LARGE SCALE GENOMIC DNA]</scope>
    <source>
        <strain evidence="1 4">LMG 27174</strain>
    </source>
</reference>
<gene>
    <name evidence="2" type="ORF">C0Z16_28000</name>
    <name evidence="1" type="ORF">LMG27174_05776</name>
</gene>
<proteinExistence type="predicted"/>
<evidence type="ECO:0000313" key="2">
    <source>
        <dbReference type="EMBL" id="PMS25979.1"/>
    </source>
</evidence>
<protein>
    <submittedName>
        <fullName evidence="1">Uncharacterized protein</fullName>
    </submittedName>
</protein>
<evidence type="ECO:0000313" key="4">
    <source>
        <dbReference type="Proteomes" id="UP000494205"/>
    </source>
</evidence>
<dbReference type="Proteomes" id="UP000494205">
    <property type="component" value="Unassembled WGS sequence"/>
</dbReference>
<reference evidence="2 3" key="1">
    <citation type="submission" date="2018-01" db="EMBL/GenBank/DDBJ databases">
        <title>Whole genome analyses suggest that Burkholderia sensu lato contains two further novel genera in the rhizoxinica-symbiotica group Mycetohabitans gen. nov., and Trinickia gen. nov.: implications for the evolution of diazotrophy and nodulation in the Burkholderiaceae.</title>
        <authorList>
            <person name="Estrada-de los Santos P."/>
            <person name="Palmer M."/>
            <person name="Chavez-Ramirez B."/>
            <person name="Beukes C."/>
            <person name="Steenkamp E.T."/>
            <person name="Hirsch A.M."/>
            <person name="Manyaka P."/>
            <person name="Maluk M."/>
            <person name="Lafos M."/>
            <person name="Crook M."/>
            <person name="Gross E."/>
            <person name="Simon M.F."/>
            <person name="Bueno dos Reis Junior F."/>
            <person name="Poole P.S."/>
            <person name="Venter S.N."/>
            <person name="James E.K."/>
        </authorList>
    </citation>
    <scope>NUCLEOTIDE SEQUENCE [LARGE SCALE GENOMIC DNA]</scope>
    <source>
        <strain evidence="2 3">WSM 3937</strain>
    </source>
</reference>
<sequence length="94" mass="10458">MNCRKGDIAIVVRLFPCIDAVRKALERDVLGRVVRCVELGPEHNGMPVWKIGEIIPVDIGFMRVKVEAIEDCLLQPIRGVPVPEKATDDIKEPA</sequence>
<evidence type="ECO:0000313" key="1">
    <source>
        <dbReference type="EMBL" id="CAB3730757.1"/>
    </source>
</evidence>
<dbReference type="EMBL" id="PNXY01000026">
    <property type="protein sequence ID" value="PMS25979.1"/>
    <property type="molecule type" value="Genomic_DNA"/>
</dbReference>
<dbReference type="Proteomes" id="UP000235659">
    <property type="component" value="Unassembled WGS sequence"/>
</dbReference>
<keyword evidence="3" id="KW-1185">Reference proteome</keyword>
<dbReference type="RefSeq" id="WP_102635305.1">
    <property type="nucleotide sequence ID" value="NZ_CADIJZ010000027.1"/>
</dbReference>
<dbReference type="AlphaFoldDB" id="A0A2N7W9C4"/>
<dbReference type="OrthoDB" id="9011013at2"/>